<sequence length="113" mass="13068">MPYSTTENQHPKLWQVRTRTPWQTRQHPHHQKMTTNNSHQGESRVNRWRLTSHSSPPDHPATVRWLVKITQDPRVCTNTHQRGPSASLDVGGGFDFTRSSIKGLRLSRIVVLQ</sequence>
<keyword evidence="3" id="KW-1185">Reference proteome</keyword>
<evidence type="ECO:0000313" key="3">
    <source>
        <dbReference type="Proteomes" id="UP000765509"/>
    </source>
</evidence>
<feature type="region of interest" description="Disordered" evidence="1">
    <location>
        <begin position="1"/>
        <end position="44"/>
    </location>
</feature>
<name>A0A9Q3KC23_9BASI</name>
<evidence type="ECO:0000256" key="1">
    <source>
        <dbReference type="SAM" id="MobiDB-lite"/>
    </source>
</evidence>
<feature type="non-terminal residue" evidence="2">
    <location>
        <position position="1"/>
    </location>
</feature>
<dbReference type="EMBL" id="AVOT02102738">
    <property type="protein sequence ID" value="MBW0578414.1"/>
    <property type="molecule type" value="Genomic_DNA"/>
</dbReference>
<proteinExistence type="predicted"/>
<organism evidence="2 3">
    <name type="scientific">Austropuccinia psidii MF-1</name>
    <dbReference type="NCBI Taxonomy" id="1389203"/>
    <lineage>
        <taxon>Eukaryota</taxon>
        <taxon>Fungi</taxon>
        <taxon>Dikarya</taxon>
        <taxon>Basidiomycota</taxon>
        <taxon>Pucciniomycotina</taxon>
        <taxon>Pucciniomycetes</taxon>
        <taxon>Pucciniales</taxon>
        <taxon>Sphaerophragmiaceae</taxon>
        <taxon>Austropuccinia</taxon>
    </lineage>
</organism>
<comment type="caution">
    <text evidence="2">The sequence shown here is derived from an EMBL/GenBank/DDBJ whole genome shotgun (WGS) entry which is preliminary data.</text>
</comment>
<gene>
    <name evidence="2" type="ORF">O181_118129</name>
</gene>
<protein>
    <submittedName>
        <fullName evidence="2">Uncharacterized protein</fullName>
    </submittedName>
</protein>
<evidence type="ECO:0000313" key="2">
    <source>
        <dbReference type="EMBL" id="MBW0578414.1"/>
    </source>
</evidence>
<dbReference type="Proteomes" id="UP000765509">
    <property type="component" value="Unassembled WGS sequence"/>
</dbReference>
<dbReference type="AlphaFoldDB" id="A0A9Q3KC23"/>
<reference evidence="2" key="1">
    <citation type="submission" date="2021-03" db="EMBL/GenBank/DDBJ databases">
        <title>Draft genome sequence of rust myrtle Austropuccinia psidii MF-1, a brazilian biotype.</title>
        <authorList>
            <person name="Quecine M.C."/>
            <person name="Pachon D.M.R."/>
            <person name="Bonatelli M.L."/>
            <person name="Correr F.H."/>
            <person name="Franceschini L.M."/>
            <person name="Leite T.F."/>
            <person name="Margarido G.R.A."/>
            <person name="Almeida C.A."/>
            <person name="Ferrarezi J.A."/>
            <person name="Labate C.A."/>
        </authorList>
    </citation>
    <scope>NUCLEOTIDE SEQUENCE</scope>
    <source>
        <strain evidence="2">MF-1</strain>
    </source>
</reference>
<accession>A0A9Q3KC23</accession>